<evidence type="ECO:0000313" key="2">
    <source>
        <dbReference type="Proteomes" id="UP001143856"/>
    </source>
</evidence>
<gene>
    <name evidence="1" type="ORF">NUW58_g7169</name>
</gene>
<proteinExistence type="predicted"/>
<sequence>MPEQQGAAAQASSKETVKVVFNPVKDDPDGAERFVRAIFKHDPNNIDLVSAELAPLYGFGPNSNQDVLARSRAQAVFVSPGLEGPLGGFLRNYTRNEWNLPVANFTETLALIHEHRHEWTNDLHPLSVNKATVEQHYARFVIHMLNELENPDAPGSYMLKWLRVVIGTEREDDACWVLFHALMYLQLKAMELNRSRAPLKKVAEHYFDKFTGHDSWFNKISKFISARKGLGEGQLGVFFDRMIFVKQALSYALLAVSFQGLALGQTYSQNDIISGKALQQMSKTAYDTALKRLEGSKSNCTKDTVHVRKEWRNIPGPERIAFVKAVECLMEKPNVYPNMTGPKSMFDSFGVLHYYVTPYVHNSAYFLLFHRLYVWTYEQKLRDMCGYKGAFPYWEWGLDAGGVEKSPIFDGSETSMGSNGAKLNGTGGGGGFFGGGTGGGCVTKGPFKNYTVNFGPNTARNPLAPNPRCLKRDLNTAMCATYASIKNTTETILEGKDIDGFQANLQGDYRVPTARKWTMAVHGGGHFAIGKLAFATNFQSTAFAGDPGGDFYFSPLEPVFYLHHGQIDRMYFIWQNLDWAKRQASYSLSQL</sequence>
<comment type="caution">
    <text evidence="1">The sequence shown here is derived from an EMBL/GenBank/DDBJ whole genome shotgun (WGS) entry which is preliminary data.</text>
</comment>
<organism evidence="1 2">
    <name type="scientific">Xylaria curta</name>
    <dbReference type="NCBI Taxonomy" id="42375"/>
    <lineage>
        <taxon>Eukaryota</taxon>
        <taxon>Fungi</taxon>
        <taxon>Dikarya</taxon>
        <taxon>Ascomycota</taxon>
        <taxon>Pezizomycotina</taxon>
        <taxon>Sordariomycetes</taxon>
        <taxon>Xylariomycetidae</taxon>
        <taxon>Xylariales</taxon>
        <taxon>Xylariaceae</taxon>
        <taxon>Xylaria</taxon>
    </lineage>
</organism>
<evidence type="ECO:0000313" key="1">
    <source>
        <dbReference type="EMBL" id="KAJ2979566.1"/>
    </source>
</evidence>
<protein>
    <submittedName>
        <fullName evidence="1">Uncharacterized protein</fullName>
    </submittedName>
</protein>
<accession>A0ACC1NLV5</accession>
<dbReference type="Proteomes" id="UP001143856">
    <property type="component" value="Unassembled WGS sequence"/>
</dbReference>
<keyword evidence="2" id="KW-1185">Reference proteome</keyword>
<reference evidence="1" key="1">
    <citation type="submission" date="2022-10" db="EMBL/GenBank/DDBJ databases">
        <title>Genome Sequence of Xylaria curta.</title>
        <authorList>
            <person name="Buettner E."/>
        </authorList>
    </citation>
    <scope>NUCLEOTIDE SEQUENCE</scope>
    <source>
        <strain evidence="1">Babe10</strain>
    </source>
</reference>
<name>A0ACC1NLV5_9PEZI</name>
<dbReference type="EMBL" id="JAPDGR010001793">
    <property type="protein sequence ID" value="KAJ2979566.1"/>
    <property type="molecule type" value="Genomic_DNA"/>
</dbReference>